<dbReference type="SMART" id="SM00448">
    <property type="entry name" value="REC"/>
    <property type="match status" value="1"/>
</dbReference>
<dbReference type="SUPFAM" id="SSF55874">
    <property type="entry name" value="ATPase domain of HSP90 chaperone/DNA topoisomerase II/histidine kinase"/>
    <property type="match status" value="1"/>
</dbReference>
<dbReference type="Pfam" id="PF02518">
    <property type="entry name" value="HATPase_c"/>
    <property type="match status" value="1"/>
</dbReference>
<reference evidence="5 6" key="1">
    <citation type="submission" date="2021-11" db="EMBL/GenBank/DDBJ databases">
        <authorList>
            <person name="Liang Q."/>
            <person name="Mou H."/>
            <person name="Liu Z."/>
        </authorList>
    </citation>
    <scope>NUCLEOTIDE SEQUENCE [LARGE SCALE GENOMIC DNA]</scope>
    <source>
        <strain evidence="5 6">CHU3</strain>
    </source>
</reference>
<dbReference type="Gene3D" id="3.40.50.2300">
    <property type="match status" value="1"/>
</dbReference>
<dbReference type="InterPro" id="IPR035965">
    <property type="entry name" value="PAS-like_dom_sf"/>
</dbReference>
<dbReference type="EMBL" id="JAJIRN010000005">
    <property type="protein sequence ID" value="MCV2368912.1"/>
    <property type="molecule type" value="Genomic_DNA"/>
</dbReference>
<accession>A0ABT2YFU7</accession>
<name>A0ABT2YFU7_9BURK</name>
<dbReference type="InterPro" id="IPR000014">
    <property type="entry name" value="PAS"/>
</dbReference>
<dbReference type="PANTHER" id="PTHR43065">
    <property type="entry name" value="SENSOR HISTIDINE KINASE"/>
    <property type="match status" value="1"/>
</dbReference>
<dbReference type="NCBIfam" id="TIGR00229">
    <property type="entry name" value="sensory_box"/>
    <property type="match status" value="1"/>
</dbReference>
<dbReference type="Pfam" id="PF08448">
    <property type="entry name" value="PAS_4"/>
    <property type="match status" value="1"/>
</dbReference>
<dbReference type="InterPro" id="IPR003594">
    <property type="entry name" value="HATPase_dom"/>
</dbReference>
<dbReference type="InterPro" id="IPR001789">
    <property type="entry name" value="Sig_transdc_resp-reg_receiver"/>
</dbReference>
<feature type="domain" description="PAS" evidence="4">
    <location>
        <begin position="143"/>
        <end position="213"/>
    </location>
</feature>
<dbReference type="SUPFAM" id="SSF52172">
    <property type="entry name" value="CheY-like"/>
    <property type="match status" value="1"/>
</dbReference>
<dbReference type="Gene3D" id="3.30.450.20">
    <property type="entry name" value="PAS domain"/>
    <property type="match status" value="1"/>
</dbReference>
<dbReference type="RefSeq" id="WP_263571505.1">
    <property type="nucleotide sequence ID" value="NZ_JAJIRN010000005.1"/>
</dbReference>
<dbReference type="Gene3D" id="3.30.565.10">
    <property type="entry name" value="Histidine kinase-like ATPase, C-terminal domain"/>
    <property type="match status" value="1"/>
</dbReference>
<evidence type="ECO:0000259" key="4">
    <source>
        <dbReference type="PROSITE" id="PS50112"/>
    </source>
</evidence>
<feature type="domain" description="Histidine kinase" evidence="2">
    <location>
        <begin position="278"/>
        <end position="474"/>
    </location>
</feature>
<dbReference type="PROSITE" id="PS50109">
    <property type="entry name" value="HIS_KIN"/>
    <property type="match status" value="1"/>
</dbReference>
<organism evidence="5 6">
    <name type="scientific">Roseateles oligotrophus</name>
    <dbReference type="NCBI Taxonomy" id="1769250"/>
    <lineage>
        <taxon>Bacteria</taxon>
        <taxon>Pseudomonadati</taxon>
        <taxon>Pseudomonadota</taxon>
        <taxon>Betaproteobacteria</taxon>
        <taxon>Burkholderiales</taxon>
        <taxon>Sphaerotilaceae</taxon>
        <taxon>Roseateles</taxon>
    </lineage>
</organism>
<proteinExistence type="predicted"/>
<dbReference type="InterPro" id="IPR013656">
    <property type="entry name" value="PAS_4"/>
</dbReference>
<dbReference type="InterPro" id="IPR005467">
    <property type="entry name" value="His_kinase_dom"/>
</dbReference>
<dbReference type="PANTHER" id="PTHR43065:SF23">
    <property type="entry name" value="SENSOR HISTIDINE KINASE PDTAS"/>
    <property type="match status" value="1"/>
</dbReference>
<evidence type="ECO:0000313" key="6">
    <source>
        <dbReference type="Proteomes" id="UP001209701"/>
    </source>
</evidence>
<keyword evidence="1" id="KW-0597">Phosphoprotein</keyword>
<dbReference type="CDD" id="cd00130">
    <property type="entry name" value="PAS"/>
    <property type="match status" value="1"/>
</dbReference>
<evidence type="ECO:0000259" key="3">
    <source>
        <dbReference type="PROSITE" id="PS50110"/>
    </source>
</evidence>
<dbReference type="InterPro" id="IPR011006">
    <property type="entry name" value="CheY-like_superfamily"/>
</dbReference>
<feature type="modified residue" description="4-aspartylphosphate" evidence="1">
    <location>
        <position position="67"/>
    </location>
</feature>
<dbReference type="InterPro" id="IPR036890">
    <property type="entry name" value="HATPase_C_sf"/>
</dbReference>
<dbReference type="SUPFAM" id="SSF55785">
    <property type="entry name" value="PYP-like sensor domain (PAS domain)"/>
    <property type="match status" value="1"/>
</dbReference>
<protein>
    <submittedName>
        <fullName evidence="5">PAS domain-containing protein</fullName>
    </submittedName>
</protein>
<dbReference type="SMART" id="SM00387">
    <property type="entry name" value="HATPase_c"/>
    <property type="match status" value="1"/>
</dbReference>
<dbReference type="CDD" id="cd00156">
    <property type="entry name" value="REC"/>
    <property type="match status" value="1"/>
</dbReference>
<dbReference type="PROSITE" id="PS50112">
    <property type="entry name" value="PAS"/>
    <property type="match status" value="1"/>
</dbReference>
<dbReference type="InterPro" id="IPR011495">
    <property type="entry name" value="Sig_transdc_His_kin_sub2_dim/P"/>
</dbReference>
<dbReference type="Pfam" id="PF07568">
    <property type="entry name" value="HisKA_2"/>
    <property type="match status" value="1"/>
</dbReference>
<comment type="caution">
    <text evidence="5">The sequence shown here is derived from an EMBL/GenBank/DDBJ whole genome shotgun (WGS) entry which is preliminary data.</text>
</comment>
<dbReference type="Proteomes" id="UP001209701">
    <property type="component" value="Unassembled WGS sequence"/>
</dbReference>
<evidence type="ECO:0000313" key="5">
    <source>
        <dbReference type="EMBL" id="MCV2368912.1"/>
    </source>
</evidence>
<evidence type="ECO:0000259" key="2">
    <source>
        <dbReference type="PROSITE" id="PS50109"/>
    </source>
</evidence>
<keyword evidence="6" id="KW-1185">Reference proteome</keyword>
<sequence length="474" mass="51569">MNMSRVPAFDAEAEVRVLLIEDDLVDEMALLKAVKDQHLPYLISIARSIAQARAELARQQFDIILADDSLGDGTCFDLLDAFAGQLVVLVAGMGEEQITARAMELGVHDYLLKDSQRGYLKLLKWRVAAALRQSNLARQLSSSQASLRATLDAVPDLLFEIDAQGRYHDFHSARSDLLLVPADVLMGRLVAELMPPEAAAVVMASLAQAQATGSSYGQQIQLDLPQGPMWFELSAVRKADSAADDPHFVVLSRDITARKRSEQALFQSLKDKEALLKEVHHRVKNNLQVITSLLRLESGRTELADTKRVLDDMQGRIRSMALLHETLYRSGVFAGTDLAAYLSQVATQVFRMLARGRLSLKLNLAPLKVGMDLATPCGLLLNELLTNCFKHGFADLDGASAEGEVRVSLQAVAGGPRWRLSVSDTGQGLAADFEARRGQSLGLKLVSDLARQMGGQLEIGAGPAAEFSVAFTPA</sequence>
<gene>
    <name evidence="5" type="ORF">LNV07_12555</name>
</gene>
<dbReference type="PROSITE" id="PS50110">
    <property type="entry name" value="RESPONSE_REGULATORY"/>
    <property type="match status" value="1"/>
</dbReference>
<evidence type="ECO:0000256" key="1">
    <source>
        <dbReference type="PROSITE-ProRule" id="PRU00169"/>
    </source>
</evidence>
<feature type="domain" description="Response regulatory" evidence="3">
    <location>
        <begin position="16"/>
        <end position="128"/>
    </location>
</feature>